<keyword evidence="1" id="KW-0496">Mitochondrion</keyword>
<accession>A0AAE0NZ11</accession>
<name>A0AAE0NZ11_9PEZI</name>
<dbReference type="InterPro" id="IPR042184">
    <property type="entry name" value="YqeY/Aim41_N"/>
</dbReference>
<dbReference type="Proteomes" id="UP001285441">
    <property type="component" value="Unassembled WGS sequence"/>
</dbReference>
<dbReference type="PANTHER" id="PTHR28055">
    <property type="entry name" value="ALTERED INHERITANCE OF MITOCHONDRIA PROTEIN 41, MITOCHONDRIAL"/>
    <property type="match status" value="1"/>
</dbReference>
<dbReference type="Gene3D" id="1.10.1510.10">
    <property type="entry name" value="Uncharacterised protein YqeY/AIM41 PF09424, N-terminal domain"/>
    <property type="match status" value="1"/>
</dbReference>
<comment type="caution">
    <text evidence="2">The sequence shown here is derived from an EMBL/GenBank/DDBJ whole genome shotgun (WGS) entry which is preliminary data.</text>
</comment>
<gene>
    <name evidence="1" type="primary">AIM41</name>
    <name evidence="2" type="ORF">B0H63DRAFT_519618</name>
</gene>
<comment type="subcellular location">
    <subcellularLocation>
        <location evidence="1">Mitochondrion</location>
    </subcellularLocation>
</comment>
<dbReference type="GO" id="GO:0005739">
    <property type="term" value="C:mitochondrion"/>
    <property type="evidence" value="ECO:0007669"/>
    <property type="project" value="UniProtKB-SubCell"/>
</dbReference>
<dbReference type="Pfam" id="PF09424">
    <property type="entry name" value="YqeY"/>
    <property type="match status" value="1"/>
</dbReference>
<comment type="similarity">
    <text evidence="1">Belongs to the AIM41 family.</text>
</comment>
<dbReference type="EMBL" id="JAULSW010000002">
    <property type="protein sequence ID" value="KAK3390393.1"/>
    <property type="molecule type" value="Genomic_DNA"/>
</dbReference>
<proteinExistence type="inferred from homology"/>
<keyword evidence="3" id="KW-1185">Reference proteome</keyword>
<evidence type="ECO:0000256" key="1">
    <source>
        <dbReference type="RuleBase" id="RU365099"/>
    </source>
</evidence>
<dbReference type="InterPro" id="IPR003789">
    <property type="entry name" value="Asn/Gln_tRNA_amidoTrase-B-like"/>
</dbReference>
<dbReference type="AlphaFoldDB" id="A0AAE0NZ11"/>
<evidence type="ECO:0000313" key="2">
    <source>
        <dbReference type="EMBL" id="KAK3390393.1"/>
    </source>
</evidence>
<sequence length="220" mass="23840">MASKIPTAILRNLGRPTLRQTCPTTRWSSSICLRMPPRANYSSEAPSVSPLLAKIKGDLKTSMRNKDATRLAVVRSVLAATLNASKTAKPVETDVQLVALLRKLSKMSQDSSSEFREAGREDLVEKEEAQARILDEYIASSGFESIGDAQLREIMTATQEELDGKGGVKELMVKLFAPGGPLYGKDVSRADVAKMAKEPESITIPLAIYREGAGSPSTED</sequence>
<dbReference type="InterPro" id="IPR019004">
    <property type="entry name" value="YqeY/Aim41"/>
</dbReference>
<reference evidence="2" key="2">
    <citation type="submission" date="2023-06" db="EMBL/GenBank/DDBJ databases">
        <authorList>
            <consortium name="Lawrence Berkeley National Laboratory"/>
            <person name="Haridas S."/>
            <person name="Hensen N."/>
            <person name="Bonometti L."/>
            <person name="Westerberg I."/>
            <person name="Brannstrom I.O."/>
            <person name="Guillou S."/>
            <person name="Cros-Aarteil S."/>
            <person name="Calhoun S."/>
            <person name="Kuo A."/>
            <person name="Mondo S."/>
            <person name="Pangilinan J."/>
            <person name="Riley R."/>
            <person name="LaButti K."/>
            <person name="Andreopoulos B."/>
            <person name="Lipzen A."/>
            <person name="Chen C."/>
            <person name="Yanf M."/>
            <person name="Daum C."/>
            <person name="Ng V."/>
            <person name="Clum A."/>
            <person name="Steindorff A."/>
            <person name="Ohm R."/>
            <person name="Martin F."/>
            <person name="Silar P."/>
            <person name="Natvig D."/>
            <person name="Lalanne C."/>
            <person name="Gautier V."/>
            <person name="Ament-velasquez S.L."/>
            <person name="Kruys A."/>
            <person name="Hutchinson M.I."/>
            <person name="Powell A.J."/>
            <person name="Barry K."/>
            <person name="Miller A.N."/>
            <person name="Grigoriev I.V."/>
            <person name="Debuchy R."/>
            <person name="Gladieux P."/>
            <person name="Thoren M.H."/>
            <person name="Johannesson H."/>
        </authorList>
    </citation>
    <scope>NUCLEOTIDE SEQUENCE</scope>
    <source>
        <strain evidence="2">CBS 232.78</strain>
    </source>
</reference>
<dbReference type="GO" id="GO:0016884">
    <property type="term" value="F:carbon-nitrogen ligase activity, with glutamine as amido-N-donor"/>
    <property type="evidence" value="ECO:0007669"/>
    <property type="project" value="UniProtKB-UniRule"/>
</dbReference>
<protein>
    <recommendedName>
        <fullName evidence="1">Altered inheritance of mitochondria protein 41</fullName>
    </recommendedName>
</protein>
<evidence type="ECO:0000313" key="3">
    <source>
        <dbReference type="Proteomes" id="UP001285441"/>
    </source>
</evidence>
<dbReference type="SUPFAM" id="SSF89095">
    <property type="entry name" value="GatB/YqeY motif"/>
    <property type="match status" value="1"/>
</dbReference>
<reference evidence="2" key="1">
    <citation type="journal article" date="2023" name="Mol. Phylogenet. Evol.">
        <title>Genome-scale phylogeny and comparative genomics of the fungal order Sordariales.</title>
        <authorList>
            <person name="Hensen N."/>
            <person name="Bonometti L."/>
            <person name="Westerberg I."/>
            <person name="Brannstrom I.O."/>
            <person name="Guillou S."/>
            <person name="Cros-Aarteil S."/>
            <person name="Calhoun S."/>
            <person name="Haridas S."/>
            <person name="Kuo A."/>
            <person name="Mondo S."/>
            <person name="Pangilinan J."/>
            <person name="Riley R."/>
            <person name="LaButti K."/>
            <person name="Andreopoulos B."/>
            <person name="Lipzen A."/>
            <person name="Chen C."/>
            <person name="Yan M."/>
            <person name="Daum C."/>
            <person name="Ng V."/>
            <person name="Clum A."/>
            <person name="Steindorff A."/>
            <person name="Ohm R.A."/>
            <person name="Martin F."/>
            <person name="Silar P."/>
            <person name="Natvig D.O."/>
            <person name="Lalanne C."/>
            <person name="Gautier V."/>
            <person name="Ament-Velasquez S.L."/>
            <person name="Kruys A."/>
            <person name="Hutchinson M.I."/>
            <person name="Powell A.J."/>
            <person name="Barry K."/>
            <person name="Miller A.N."/>
            <person name="Grigoriev I.V."/>
            <person name="Debuchy R."/>
            <person name="Gladieux P."/>
            <person name="Hiltunen Thoren M."/>
            <person name="Johannesson H."/>
        </authorList>
    </citation>
    <scope>NUCLEOTIDE SEQUENCE</scope>
    <source>
        <strain evidence="2">CBS 232.78</strain>
    </source>
</reference>
<dbReference type="PANTHER" id="PTHR28055:SF1">
    <property type="entry name" value="ALTERED INHERITANCE OF MITOCHONDRIA PROTEIN 41, MITOCHONDRIAL"/>
    <property type="match status" value="1"/>
</dbReference>
<organism evidence="2 3">
    <name type="scientific">Podospora didyma</name>
    <dbReference type="NCBI Taxonomy" id="330526"/>
    <lineage>
        <taxon>Eukaryota</taxon>
        <taxon>Fungi</taxon>
        <taxon>Dikarya</taxon>
        <taxon>Ascomycota</taxon>
        <taxon>Pezizomycotina</taxon>
        <taxon>Sordariomycetes</taxon>
        <taxon>Sordariomycetidae</taxon>
        <taxon>Sordariales</taxon>
        <taxon>Podosporaceae</taxon>
        <taxon>Podospora</taxon>
    </lineage>
</organism>